<reference evidence="9 10" key="1">
    <citation type="submission" date="2018-08" db="EMBL/GenBank/DDBJ databases">
        <title>Genomic investigation of the strawberry pathogen Phytophthora fragariae indicates pathogenicity is determined by transcriptional variation in three key races.</title>
        <authorList>
            <person name="Adams T.M."/>
            <person name="Armitage A.D."/>
            <person name="Sobczyk M.K."/>
            <person name="Bates H.J."/>
            <person name="Dunwell J.M."/>
            <person name="Nellist C.F."/>
            <person name="Harrison R.J."/>
        </authorList>
    </citation>
    <scope>NUCLEOTIDE SEQUENCE [LARGE SCALE GENOMIC DNA]</scope>
    <source>
        <strain evidence="8 10">BC-1</strain>
        <strain evidence="7 13">BC-23</strain>
        <strain evidence="6 11">NOV-5</strain>
        <strain evidence="5 12">NOV-71</strain>
        <strain evidence="3 9">NOV-9</strain>
        <strain evidence="4 14">ONT-3</strain>
    </source>
</reference>
<dbReference type="AlphaFoldDB" id="A0A6A3UCQ1"/>
<gene>
    <name evidence="8" type="ORF">PF002_g7789</name>
    <name evidence="7" type="ORF">PF004_g6174</name>
    <name evidence="6" type="ORF">PF006_g6345</name>
    <name evidence="5" type="ORF">PF007_g7011</name>
    <name evidence="3" type="ORF">PF009_g7695</name>
    <name evidence="4" type="ORF">PF010_g6437</name>
</gene>
<protein>
    <submittedName>
        <fullName evidence="6">Uncharacterized protein</fullName>
    </submittedName>
</protein>
<comment type="caution">
    <text evidence="6">The sequence shown here is derived from an EMBL/GenBank/DDBJ whole genome shotgun (WGS) entry which is preliminary data.</text>
</comment>
<evidence type="ECO:0000313" key="6">
    <source>
        <dbReference type="EMBL" id="KAE9149132.1"/>
    </source>
</evidence>
<accession>A0A6A3UCQ1</accession>
<evidence type="ECO:0000313" key="5">
    <source>
        <dbReference type="EMBL" id="KAE9123580.1"/>
    </source>
</evidence>
<feature type="compositionally biased region" description="Polar residues" evidence="2">
    <location>
        <begin position="52"/>
        <end position="61"/>
    </location>
</feature>
<evidence type="ECO:0000313" key="11">
    <source>
        <dbReference type="Proteomes" id="UP000440732"/>
    </source>
</evidence>
<name>A0A6A3UCQ1_9STRA</name>
<evidence type="ECO:0000313" key="12">
    <source>
        <dbReference type="Proteomes" id="UP000441208"/>
    </source>
</evidence>
<dbReference type="EMBL" id="QXFZ01000273">
    <property type="protein sequence ID" value="KAE9123580.1"/>
    <property type="molecule type" value="Genomic_DNA"/>
</dbReference>
<evidence type="ECO:0000313" key="14">
    <source>
        <dbReference type="Proteomes" id="UP000488956"/>
    </source>
</evidence>
<evidence type="ECO:0000256" key="2">
    <source>
        <dbReference type="SAM" id="MobiDB-lite"/>
    </source>
</evidence>
<evidence type="ECO:0000313" key="7">
    <source>
        <dbReference type="EMBL" id="KAE9243346.1"/>
    </source>
</evidence>
<evidence type="ECO:0000313" key="10">
    <source>
        <dbReference type="Proteomes" id="UP000440367"/>
    </source>
</evidence>
<keyword evidence="1" id="KW-0175">Coiled coil</keyword>
<evidence type="ECO:0000313" key="13">
    <source>
        <dbReference type="Proteomes" id="UP000476176"/>
    </source>
</evidence>
<dbReference type="EMBL" id="QXGF01000300">
    <property type="protein sequence ID" value="KAE8942553.1"/>
    <property type="molecule type" value="Genomic_DNA"/>
</dbReference>
<feature type="coiled-coil region" evidence="1">
    <location>
        <begin position="117"/>
        <end position="144"/>
    </location>
</feature>
<evidence type="ECO:0000313" key="3">
    <source>
        <dbReference type="EMBL" id="KAE8942553.1"/>
    </source>
</evidence>
<dbReference type="Proteomes" id="UP000476176">
    <property type="component" value="Unassembled WGS sequence"/>
</dbReference>
<evidence type="ECO:0000313" key="8">
    <source>
        <dbReference type="EMBL" id="KAE9244397.1"/>
    </source>
</evidence>
<sequence length="262" mass="30148">MSSTTPNDDTGDCDFEGLDLELDPDLSAILEKYDELPGSPTRTPRPDRGTNDSRCQQSNHTKSWHQRRREEILRLRVAVKELSDTLRQLSSAWQGIRPRRESSSPMEELARRQLVRLEKSTEENARLRRLLRRRELQIKAVEREFKRRIRATSSLTISKPRLLCADSIPPLRNIDIATDLIAGMDEVYADLDNFFRQVKMHEVACPGRRNSSATYQDRNIFLDLLDSYVLPFAIWTLKTTPVGKTDDVSAQVSRSNLLVPDK</sequence>
<proteinExistence type="predicted"/>
<organism evidence="6 11">
    <name type="scientific">Phytophthora fragariae</name>
    <dbReference type="NCBI Taxonomy" id="53985"/>
    <lineage>
        <taxon>Eukaryota</taxon>
        <taxon>Sar</taxon>
        <taxon>Stramenopiles</taxon>
        <taxon>Oomycota</taxon>
        <taxon>Peronosporomycetes</taxon>
        <taxon>Peronosporales</taxon>
        <taxon>Peronosporaceae</taxon>
        <taxon>Phytophthora</taxon>
    </lineage>
</organism>
<dbReference type="EMBL" id="QXFX01000256">
    <property type="protein sequence ID" value="KAE9123367.1"/>
    <property type="molecule type" value="Genomic_DNA"/>
</dbReference>
<dbReference type="EMBL" id="QXGC01000245">
    <property type="protein sequence ID" value="KAE9243346.1"/>
    <property type="molecule type" value="Genomic_DNA"/>
</dbReference>
<feature type="region of interest" description="Disordered" evidence="2">
    <location>
        <begin position="29"/>
        <end position="66"/>
    </location>
</feature>
<dbReference type="Proteomes" id="UP000488956">
    <property type="component" value="Unassembled WGS sequence"/>
</dbReference>
<evidence type="ECO:0000313" key="9">
    <source>
        <dbReference type="Proteomes" id="UP000429523"/>
    </source>
</evidence>
<dbReference type="Proteomes" id="UP000440732">
    <property type="component" value="Unassembled WGS sequence"/>
</dbReference>
<evidence type="ECO:0000313" key="4">
    <source>
        <dbReference type="EMBL" id="KAE9123367.1"/>
    </source>
</evidence>
<dbReference type="Proteomes" id="UP000440367">
    <property type="component" value="Unassembled WGS sequence"/>
</dbReference>
<dbReference type="EMBL" id="QXGD01000294">
    <property type="protein sequence ID" value="KAE9244397.1"/>
    <property type="molecule type" value="Genomic_DNA"/>
</dbReference>
<dbReference type="Proteomes" id="UP000441208">
    <property type="component" value="Unassembled WGS sequence"/>
</dbReference>
<dbReference type="Proteomes" id="UP000429523">
    <property type="component" value="Unassembled WGS sequence"/>
</dbReference>
<evidence type="ECO:0000256" key="1">
    <source>
        <dbReference type="SAM" id="Coils"/>
    </source>
</evidence>
<dbReference type="EMBL" id="QXGA01000255">
    <property type="protein sequence ID" value="KAE9149132.1"/>
    <property type="molecule type" value="Genomic_DNA"/>
</dbReference>